<dbReference type="OrthoDB" id="9128717at2"/>
<dbReference type="RefSeq" id="WP_090349663.1">
    <property type="nucleotide sequence ID" value="NZ_LT629751.1"/>
</dbReference>
<dbReference type="Proteomes" id="UP000243359">
    <property type="component" value="Chromosome I"/>
</dbReference>
<evidence type="ECO:0000313" key="2">
    <source>
        <dbReference type="Proteomes" id="UP000243359"/>
    </source>
</evidence>
<accession>A0A1H1W583</accession>
<dbReference type="AlphaFoldDB" id="A0A1H1W583"/>
<reference evidence="2" key="1">
    <citation type="submission" date="2016-10" db="EMBL/GenBank/DDBJ databases">
        <authorList>
            <person name="Varghese N."/>
            <person name="Submissions S."/>
        </authorList>
    </citation>
    <scope>NUCLEOTIDE SEQUENCE [LARGE SCALE GENOMIC DNA]</scope>
    <source>
        <strain evidence="2">KCTC 32247</strain>
    </source>
</reference>
<protein>
    <submittedName>
        <fullName evidence="1">Uncharacterized protein YaaW, UPF0174 family</fullName>
    </submittedName>
</protein>
<gene>
    <name evidence="1" type="ORF">SAMN05216221_2971</name>
</gene>
<name>A0A1H1W583_9PSED</name>
<dbReference type="EMBL" id="LT629751">
    <property type="protein sequence ID" value="SDS91860.1"/>
    <property type="molecule type" value="Genomic_DNA"/>
</dbReference>
<proteinExistence type="predicted"/>
<dbReference type="STRING" id="1392877.SAMN05216221_2971"/>
<keyword evidence="2" id="KW-1185">Reference proteome</keyword>
<organism evidence="1 2">
    <name type="scientific">Pseudomonas oryzae</name>
    <dbReference type="NCBI Taxonomy" id="1392877"/>
    <lineage>
        <taxon>Bacteria</taxon>
        <taxon>Pseudomonadati</taxon>
        <taxon>Pseudomonadota</taxon>
        <taxon>Gammaproteobacteria</taxon>
        <taxon>Pseudomonadales</taxon>
        <taxon>Pseudomonadaceae</taxon>
        <taxon>Pseudomonas</taxon>
    </lineage>
</organism>
<sequence length="256" mass="27925">MTEIDISNTRQLLQHASNEDLEPLVEYILKTKTEALSDHVDFKRWQPDHRRYTGAIFDELRLFGGNSFANLWRKSGPSYIELVRDVADKFKVKNTGSMELTELEEALVQSILRQALEKSSGEDRRALEEILCEAGLDNSKMAALLSGSALSGLVVPAVARLILYRSSMVIGNSIAQQVLGHGLRSAVIASGTFAGGRAVAALAGPVGWVIAGVWTAVDLAGPAYRVTIPCVLHIAMLRLKIRAQTRTEFMTGAFDG</sequence>
<evidence type="ECO:0000313" key="1">
    <source>
        <dbReference type="EMBL" id="SDS91860.1"/>
    </source>
</evidence>